<evidence type="ECO:0000313" key="7">
    <source>
        <dbReference type="EMBL" id="MDQ0113517.1"/>
    </source>
</evidence>
<dbReference type="Proteomes" id="UP001229346">
    <property type="component" value="Unassembled WGS sequence"/>
</dbReference>
<reference evidence="7 8" key="1">
    <citation type="submission" date="2023-07" db="EMBL/GenBank/DDBJ databases">
        <title>Sorghum-associated microbial communities from plants grown in Nebraska, USA.</title>
        <authorList>
            <person name="Schachtman D."/>
        </authorList>
    </citation>
    <scope>NUCLEOTIDE SEQUENCE [LARGE SCALE GENOMIC DNA]</scope>
    <source>
        <strain evidence="7 8">CC482</strain>
    </source>
</reference>
<evidence type="ECO:0000313" key="8">
    <source>
        <dbReference type="Proteomes" id="UP001229346"/>
    </source>
</evidence>
<dbReference type="PROSITE" id="PS51257">
    <property type="entry name" value="PROKAR_LIPOPROTEIN"/>
    <property type="match status" value="1"/>
</dbReference>
<evidence type="ECO:0000256" key="3">
    <source>
        <dbReference type="ARBA" id="ARBA00023136"/>
    </source>
</evidence>
<sequence length="548" mass="60872">MSKKLLSIVMVLTLVLLTACSGNTANTENDPKSAPEPEQSVNAEGEVDYAFGAYAEPVTIHTVRAEYSSAQFPEGDNMTNNVWTRAYKERFNIDVVTDWVTDEYDTKLNLAISSNQLPDVFHVNATQLQQLIEADMIMDLTEVLGTYGSDRLKGYMEADSASYESGKKDGKLYGIPQMHWGFIDQPDYIWIRNDWKEELGLSDPKTMDDIKTIALKFKEAYGGYGIAVDQSLDYLNLLAIGWGAHPDMWIPGNDGKLVYGSVQPEMKDALAAWAEWFKLGIIDPEFPIKDFSAMNSGIVSGKSGVQPYYQWWGYNPGVDTVTNQGKDAVFYPYLIPTVDGQVATQSVFFANGSYTVVNKKSKHPEAAIKLLNFYAYILDEGTEKETPETLSAMLDKDIAHVTGAFKIINPMTDYEQYERVSEALKSKDTSQFTTSGMWQKYNNSVEFMTNATPAATGDYLQQGSPKPAYGLAKSILDNNQYIKTAMWGAPPKELAKYGSTLDDILTEGFTKIIMGSESIDYFDTLVKNWHAAGGEEATAAVNAMYGQQ</sequence>
<dbReference type="InterPro" id="IPR006059">
    <property type="entry name" value="SBP"/>
</dbReference>
<evidence type="ECO:0000256" key="6">
    <source>
        <dbReference type="SAM" id="SignalP"/>
    </source>
</evidence>
<keyword evidence="5" id="KW-0449">Lipoprotein</keyword>
<feature type="chain" id="PRO_5046864118" evidence="6">
    <location>
        <begin position="26"/>
        <end position="548"/>
    </location>
</feature>
<proteinExistence type="predicted"/>
<dbReference type="Gene3D" id="3.40.190.10">
    <property type="entry name" value="Periplasmic binding protein-like II"/>
    <property type="match status" value="3"/>
</dbReference>
<evidence type="ECO:0000256" key="1">
    <source>
        <dbReference type="ARBA" id="ARBA00022475"/>
    </source>
</evidence>
<keyword evidence="3" id="KW-0472">Membrane</keyword>
<organism evidence="7 8">
    <name type="scientific">Paenibacillus harenae</name>
    <dbReference type="NCBI Taxonomy" id="306543"/>
    <lineage>
        <taxon>Bacteria</taxon>
        <taxon>Bacillati</taxon>
        <taxon>Bacillota</taxon>
        <taxon>Bacilli</taxon>
        <taxon>Bacillales</taxon>
        <taxon>Paenibacillaceae</taxon>
        <taxon>Paenibacillus</taxon>
    </lineage>
</organism>
<keyword evidence="2 6" id="KW-0732">Signal</keyword>
<keyword evidence="1" id="KW-1003">Cell membrane</keyword>
<dbReference type="SUPFAM" id="SSF53850">
    <property type="entry name" value="Periplasmic binding protein-like II"/>
    <property type="match status" value="1"/>
</dbReference>
<evidence type="ECO:0000256" key="4">
    <source>
        <dbReference type="ARBA" id="ARBA00023139"/>
    </source>
</evidence>
<dbReference type="InterPro" id="IPR050490">
    <property type="entry name" value="Bact_solute-bd_prot1"/>
</dbReference>
<dbReference type="EMBL" id="JAUSSU010000005">
    <property type="protein sequence ID" value="MDQ0113517.1"/>
    <property type="molecule type" value="Genomic_DNA"/>
</dbReference>
<protein>
    <submittedName>
        <fullName evidence="7">Aldouronate transport system substrate-binding protein</fullName>
    </submittedName>
</protein>
<dbReference type="Pfam" id="PF01547">
    <property type="entry name" value="SBP_bac_1"/>
    <property type="match status" value="1"/>
</dbReference>
<evidence type="ECO:0000256" key="2">
    <source>
        <dbReference type="ARBA" id="ARBA00022729"/>
    </source>
</evidence>
<evidence type="ECO:0000256" key="5">
    <source>
        <dbReference type="ARBA" id="ARBA00023288"/>
    </source>
</evidence>
<feature type="signal peptide" evidence="6">
    <location>
        <begin position="1"/>
        <end position="25"/>
    </location>
</feature>
<accession>A0ABT9U2N6</accession>
<dbReference type="PANTHER" id="PTHR43649:SF33">
    <property type="entry name" value="POLYGALACTURONAN_RHAMNOGALACTURONAN-BINDING PROTEIN YTCQ"/>
    <property type="match status" value="1"/>
</dbReference>
<name>A0ABT9U2N6_PAEHA</name>
<comment type="caution">
    <text evidence="7">The sequence shown here is derived from an EMBL/GenBank/DDBJ whole genome shotgun (WGS) entry which is preliminary data.</text>
</comment>
<keyword evidence="8" id="KW-1185">Reference proteome</keyword>
<keyword evidence="4" id="KW-0564">Palmitate</keyword>
<dbReference type="RefSeq" id="WP_307204718.1">
    <property type="nucleotide sequence ID" value="NZ_JAUSSU010000005.1"/>
</dbReference>
<gene>
    <name evidence="7" type="ORF">J2T15_002958</name>
</gene>
<dbReference type="PANTHER" id="PTHR43649">
    <property type="entry name" value="ARABINOSE-BINDING PROTEIN-RELATED"/>
    <property type="match status" value="1"/>
</dbReference>